<feature type="region of interest" description="Disordered" evidence="2">
    <location>
        <begin position="1"/>
        <end position="21"/>
    </location>
</feature>
<evidence type="ECO:0000313" key="6">
    <source>
        <dbReference type="Proteomes" id="UP001595839"/>
    </source>
</evidence>
<dbReference type="PROSITE" id="PS50817">
    <property type="entry name" value="INTEIN_N_TER"/>
    <property type="match status" value="1"/>
</dbReference>
<dbReference type="Gene3D" id="2.170.16.10">
    <property type="entry name" value="Hedgehog/Intein (Hint) domain"/>
    <property type="match status" value="1"/>
</dbReference>
<sequence length="1670" mass="174464">MPFSAGAPGLPTCDERDASLRPRRGFIRPGSARSGPLTTALTTAVAAALLGGLAVQPDLLGRYAAADMATAADSGDSYDGFDATAAEQLRQDQCLMADVLRLGGRTMFGVAQDGLNQTPEKLHTAANREYWETTPLSQAFEQDRDLLDAEADARGVRRSSWQKPLTGLSYPPVFKSVTDFTWPPGTSGDDGEDFFSRTGLPQWSGAQWWRAEGDFYEDPTPEADAATLKAVKDLGYPLYGEVPDPSLPSTQWQQQYAEHQDYDRLVNRSLQPTSADNARLFLSYGGFPRSAPEPGSLEYRLAVEDLKSRFASCAWRGPIDPNKVLGKEVAAASAEWQQEVAGQAAQRNQILNANRDTVKALTTGATALGEMLGQSWIADHLTRWQDYWSAGGPGWIGDSPFVVHAHGATDKCLEVGGASKVNGTAVQLYTCNGGVGQKWQISGDHLVNTNSGKCLTVKGGASANGTAVQIATCGSFVSQNWEYGTHGTSRLYNPATGNCLDLADYTNSRDGRMWDCTGKAPQQFDVVPSGHNGTDDLDYPTKAQFDKAKKGVTDAQAEAKKQLDLLKAQAAAAKKAATDTDTATQAAYAIADKAGAPRGRALLVGQQKAQVTKASSAALEALAKAGDTAYAATKAAAGDSATIAARAVTQAAQSKAAFRTAAANEARAQAKAAADAAAVQAQTAKAARDLAKTKLAETQKAEAAAKAAAATAHAKRLEAEAEEATAKAEKETAAAKQAEAAQHKQNAQGYASAATEAKGRAETAEGTARSKRQDAEAARDRAKGKRDDAWDAESKANAARAKADAKDAYAEAHNSDADAQDSRAAANEADAAADAAESAAASARAEANAATQAAADADAAATRAEAAAKRARSASDEAQAAKLKADAAVRTATSAAADAIKASQAAASAAQTAVKLADDAEKDAANAKAQADAAKAEAAKAIAGAADAAGHAYTTAQAAEDAGNAAQQVAAPANDAIQLGSPYVTTDSAAGLVVLTGQSSKTIAEQQRAVAEAHAVNAQKNADQAASLAAAATGDAKAAYTLAAEAAGFAAAARKSAKEALGYAAEAATYAADAQASLARTIGYDQQATEDAAAADKAAGRAEGYAADARSSADQAALDAEAARTAASEAEQAAKDARAAADRADAEATAAEQAAKDAQKYADSAQQAADSAERKEANGQVQAGAGTGVGGVFYIIDKMTDAAPAKQLNECTYTLQGCTVTYELHLDVTVSYYFCVNPDVPATESGCPQEDTVFLKTEVLRNQKQEWTHHFSAGDITRLGWQALFGDTLGAVLYEVVLGDAVRCYHGDAAGCAWFASNFIPGKAFEKVAEGIRALDAALKTGVGVTDAYKALKALDLSADTLADLERTVNAFEDVAASCKINSFPGDTVVLMADGSHKAIRDVRVGDLVLATDPGTDRRSGQRVTATFRHDAPHLNVVGFTDGTTVTSTPGHRVYTENQGWTFVSALRPGDAVRAADGPPRIVAGLRIQGGDEARTVYDLTVGETHTFYVGTQGAGSRDVLVHNCYNLSDEALFPETGAHTRRDHIGKTRDEAERIAASKDSRTNTVWASDDIAQQAIDRVVSDWFYPGGKRSAKEFDKLINWINKKGKWRNEPYFKITGSWDKYPSLGTMYKADRSTPAAVGNDVVILLKRNPGKSGHGGFLIYTAYPV</sequence>
<dbReference type="Proteomes" id="UP001595839">
    <property type="component" value="Unassembled WGS sequence"/>
</dbReference>
<keyword evidence="1" id="KW-0175">Coiled coil</keyword>
<dbReference type="InterPro" id="IPR036844">
    <property type="entry name" value="Hint_dom_sf"/>
</dbReference>
<dbReference type="Pfam" id="PF00652">
    <property type="entry name" value="Ricin_B_lectin"/>
    <property type="match status" value="1"/>
</dbReference>
<accession>A0ABV9AKI3</accession>
<feature type="domain" description="Ricin B lectin" evidence="4">
    <location>
        <begin position="399"/>
        <end position="527"/>
    </location>
</feature>
<dbReference type="PROSITE" id="PS50231">
    <property type="entry name" value="RICIN_B_LECTIN"/>
    <property type="match status" value="1"/>
</dbReference>
<feature type="coiled-coil region" evidence="1">
    <location>
        <begin position="910"/>
        <end position="937"/>
    </location>
</feature>
<dbReference type="PROSITE" id="PS50818">
    <property type="entry name" value="INTEIN_C_TER"/>
    <property type="match status" value="1"/>
</dbReference>
<feature type="compositionally biased region" description="Low complexity" evidence="2">
    <location>
        <begin position="1161"/>
        <end position="1170"/>
    </location>
</feature>
<dbReference type="SMART" id="SM00306">
    <property type="entry name" value="HintN"/>
    <property type="match status" value="1"/>
</dbReference>
<dbReference type="Gene3D" id="2.80.10.50">
    <property type="match status" value="1"/>
</dbReference>
<dbReference type="EMBL" id="JBHSFK010000007">
    <property type="protein sequence ID" value="MFC4500347.1"/>
    <property type="molecule type" value="Genomic_DNA"/>
</dbReference>
<organism evidence="5 6">
    <name type="scientific">Streptomyces vulcanius</name>
    <dbReference type="NCBI Taxonomy" id="1441876"/>
    <lineage>
        <taxon>Bacteria</taxon>
        <taxon>Bacillati</taxon>
        <taxon>Actinomycetota</taxon>
        <taxon>Actinomycetes</taxon>
        <taxon>Kitasatosporales</taxon>
        <taxon>Streptomycetaceae</taxon>
        <taxon>Streptomyces</taxon>
    </lineage>
</organism>
<evidence type="ECO:0000256" key="2">
    <source>
        <dbReference type="SAM" id="MobiDB-lite"/>
    </source>
</evidence>
<evidence type="ECO:0000259" key="4">
    <source>
        <dbReference type="SMART" id="SM00458"/>
    </source>
</evidence>
<reference evidence="6" key="1">
    <citation type="journal article" date="2019" name="Int. J. Syst. Evol. Microbiol.">
        <title>The Global Catalogue of Microorganisms (GCM) 10K type strain sequencing project: providing services to taxonomists for standard genome sequencing and annotation.</title>
        <authorList>
            <consortium name="The Broad Institute Genomics Platform"/>
            <consortium name="The Broad Institute Genome Sequencing Center for Infectious Disease"/>
            <person name="Wu L."/>
            <person name="Ma J."/>
        </authorList>
    </citation>
    <scope>NUCLEOTIDE SEQUENCE [LARGE SCALE GENOMIC DNA]</scope>
    <source>
        <strain evidence="6">CGMCC 4.7177</strain>
    </source>
</reference>
<dbReference type="SMART" id="SM00458">
    <property type="entry name" value="RICIN"/>
    <property type="match status" value="1"/>
</dbReference>
<dbReference type="RefSeq" id="WP_385876758.1">
    <property type="nucleotide sequence ID" value="NZ_JBHSFK010000007.1"/>
</dbReference>
<feature type="compositionally biased region" description="Low complexity" evidence="2">
    <location>
        <begin position="1122"/>
        <end position="1131"/>
    </location>
</feature>
<dbReference type="InterPro" id="IPR000772">
    <property type="entry name" value="Ricin_B_lectin"/>
</dbReference>
<feature type="compositionally biased region" description="Basic and acidic residues" evidence="2">
    <location>
        <begin position="801"/>
        <end position="816"/>
    </location>
</feature>
<comment type="caution">
    <text evidence="5">The sequence shown here is derived from an EMBL/GenBank/DDBJ whole genome shotgun (WGS) entry which is preliminary data.</text>
</comment>
<evidence type="ECO:0000256" key="1">
    <source>
        <dbReference type="SAM" id="Coils"/>
    </source>
</evidence>
<dbReference type="InterPro" id="IPR035992">
    <property type="entry name" value="Ricin_B-like_lectins"/>
</dbReference>
<proteinExistence type="predicted"/>
<gene>
    <name evidence="5" type="ORF">ACFPIH_12525</name>
</gene>
<feature type="domain" description="Hint" evidence="3">
    <location>
        <begin position="1381"/>
        <end position="1477"/>
    </location>
</feature>
<feature type="compositionally biased region" description="Low complexity" evidence="2">
    <location>
        <begin position="822"/>
        <end position="831"/>
    </location>
</feature>
<name>A0ABV9AKI3_9ACTN</name>
<dbReference type="CDD" id="cd00081">
    <property type="entry name" value="Hint"/>
    <property type="match status" value="1"/>
</dbReference>
<evidence type="ECO:0000259" key="3">
    <source>
        <dbReference type="SMART" id="SM00306"/>
    </source>
</evidence>
<dbReference type="Pfam" id="PF07591">
    <property type="entry name" value="PT-HINT"/>
    <property type="match status" value="1"/>
</dbReference>
<dbReference type="SUPFAM" id="SSF51294">
    <property type="entry name" value="Hedgehog/intein (Hint) domain"/>
    <property type="match status" value="1"/>
</dbReference>
<evidence type="ECO:0000313" key="5">
    <source>
        <dbReference type="EMBL" id="MFC4500347.1"/>
    </source>
</evidence>
<feature type="region of interest" description="Disordered" evidence="2">
    <location>
        <begin position="1122"/>
        <end position="1182"/>
    </location>
</feature>
<protein>
    <submittedName>
        <fullName evidence="5">Ricin-type beta-trefoil lectin domain protein</fullName>
    </submittedName>
</protein>
<feature type="region of interest" description="Disordered" evidence="2">
    <location>
        <begin position="714"/>
        <end position="831"/>
    </location>
</feature>
<dbReference type="InterPro" id="IPR030934">
    <property type="entry name" value="Intein_C"/>
</dbReference>
<feature type="compositionally biased region" description="Basic and acidic residues" evidence="2">
    <location>
        <begin position="771"/>
        <end position="794"/>
    </location>
</feature>
<dbReference type="InterPro" id="IPR003587">
    <property type="entry name" value="Hint_dom_N"/>
</dbReference>
<dbReference type="NCBIfam" id="TIGR01443">
    <property type="entry name" value="intein_Cterm"/>
    <property type="match status" value="1"/>
</dbReference>
<dbReference type="SUPFAM" id="SSF50370">
    <property type="entry name" value="Ricin B-like lectins"/>
    <property type="match status" value="1"/>
</dbReference>
<feature type="compositionally biased region" description="Basic and acidic residues" evidence="2">
    <location>
        <begin position="1132"/>
        <end position="1146"/>
    </location>
</feature>
<dbReference type="InterPro" id="IPR006141">
    <property type="entry name" value="Intein_N"/>
</dbReference>
<keyword evidence="6" id="KW-1185">Reference proteome</keyword>
<feature type="compositionally biased region" description="Basic and acidic residues" evidence="2">
    <location>
        <begin position="715"/>
        <end position="733"/>
    </location>
</feature>